<accession>A0A2T5ME04</accession>
<dbReference type="Proteomes" id="UP000244248">
    <property type="component" value="Unassembled WGS sequence"/>
</dbReference>
<dbReference type="InterPro" id="IPR005572">
    <property type="entry name" value="Anti-sigma_E_RseA_N"/>
</dbReference>
<dbReference type="PANTHER" id="PTHR38104">
    <property type="match status" value="1"/>
</dbReference>
<dbReference type="InterPro" id="IPR036147">
    <property type="entry name" value="Anti-sigma_E_RseA_N_sf"/>
</dbReference>
<dbReference type="PANTHER" id="PTHR38104:SF1">
    <property type="entry name" value="ANTI-SIGMA-E FACTOR RSEA"/>
    <property type="match status" value="1"/>
</dbReference>
<evidence type="ECO:0000259" key="1">
    <source>
        <dbReference type="Pfam" id="PF03872"/>
    </source>
</evidence>
<dbReference type="GO" id="GO:0016989">
    <property type="term" value="F:sigma factor antagonist activity"/>
    <property type="evidence" value="ECO:0007669"/>
    <property type="project" value="InterPro"/>
</dbReference>
<dbReference type="Gene3D" id="1.10.10.880">
    <property type="entry name" value="Anti sigma-E protein RseA, N-terminal domain"/>
    <property type="match status" value="1"/>
</dbReference>
<organism evidence="2 3">
    <name type="scientific">Stenotrophobium rhamnosiphilum</name>
    <dbReference type="NCBI Taxonomy" id="2029166"/>
    <lineage>
        <taxon>Bacteria</taxon>
        <taxon>Pseudomonadati</taxon>
        <taxon>Pseudomonadota</taxon>
        <taxon>Gammaproteobacteria</taxon>
        <taxon>Nevskiales</taxon>
        <taxon>Nevskiaceae</taxon>
        <taxon>Stenotrophobium</taxon>
    </lineage>
</organism>
<protein>
    <recommendedName>
        <fullName evidence="1">Anti sigma-E protein RseA N-terminal domain-containing protein</fullName>
    </recommendedName>
</protein>
<evidence type="ECO:0000313" key="2">
    <source>
        <dbReference type="EMBL" id="PTU30804.1"/>
    </source>
</evidence>
<dbReference type="SUPFAM" id="SSF89069">
    <property type="entry name" value="N-terminal, cytoplasmic domain of anti-sigmaE factor RseA"/>
    <property type="match status" value="1"/>
</dbReference>
<dbReference type="OrthoDB" id="7066957at2"/>
<dbReference type="AlphaFoldDB" id="A0A2T5ME04"/>
<dbReference type="RefSeq" id="WP_107940389.1">
    <property type="nucleotide sequence ID" value="NZ_QANS01000004.1"/>
</dbReference>
<evidence type="ECO:0000313" key="3">
    <source>
        <dbReference type="Proteomes" id="UP000244248"/>
    </source>
</evidence>
<sequence length="210" mass="22508">MSYEKLSALLDGECSAEELDRLLADLDQSPALKAQWSRMCLAREGVEGTRIRKGQPCIVAGVMAGLDKTPAELAKPNVVELRRPRSMIVKQVAGWAVAASVATVAMLVGVNSGNHQEQGADFTASTVQTTLPVTEPVSYPVVVPRQARNLQSVALRTPAEQQWQDAGDDLDNYLIEHNTSIASQGMGMGGTLRAARFAAHSATYHPEGQP</sequence>
<dbReference type="EMBL" id="QANS01000004">
    <property type="protein sequence ID" value="PTU30804.1"/>
    <property type="molecule type" value="Genomic_DNA"/>
</dbReference>
<gene>
    <name evidence="2" type="ORF">CJD38_10840</name>
</gene>
<dbReference type="Pfam" id="PF03872">
    <property type="entry name" value="RseA_N"/>
    <property type="match status" value="1"/>
</dbReference>
<keyword evidence="3" id="KW-1185">Reference proteome</keyword>
<name>A0A2T5ME04_9GAMM</name>
<reference evidence="2 3" key="1">
    <citation type="submission" date="2018-04" db="EMBL/GenBank/DDBJ databases">
        <title>Novel species isolated from glacier.</title>
        <authorList>
            <person name="Liu Q."/>
            <person name="Xin Y.-H."/>
        </authorList>
    </citation>
    <scope>NUCLEOTIDE SEQUENCE [LARGE SCALE GENOMIC DNA]</scope>
    <source>
        <strain evidence="2 3">GT1R17</strain>
    </source>
</reference>
<proteinExistence type="predicted"/>
<comment type="caution">
    <text evidence="2">The sequence shown here is derived from an EMBL/GenBank/DDBJ whole genome shotgun (WGS) entry which is preliminary data.</text>
</comment>
<feature type="domain" description="Anti sigma-E protein RseA N-terminal" evidence="1">
    <location>
        <begin position="1"/>
        <end position="80"/>
    </location>
</feature>
<dbReference type="CDD" id="cd16328">
    <property type="entry name" value="RseA_N"/>
    <property type="match status" value="1"/>
</dbReference>
<dbReference type="InterPro" id="IPR052383">
    <property type="entry name" value="Anti-sigma-E_RseA-like"/>
</dbReference>